<evidence type="ECO:0000256" key="8">
    <source>
        <dbReference type="ARBA" id="ARBA00023315"/>
    </source>
</evidence>
<dbReference type="RefSeq" id="XP_056485580.1">
    <property type="nucleotide sequence ID" value="XM_056634960.1"/>
</dbReference>
<reference evidence="13" key="1">
    <citation type="submission" date="2022-12" db="EMBL/GenBank/DDBJ databases">
        <authorList>
            <person name="Petersen C."/>
        </authorList>
    </citation>
    <scope>NUCLEOTIDE SEQUENCE</scope>
    <source>
        <strain evidence="13">IBT 29677</strain>
    </source>
</reference>
<dbReference type="InterPro" id="IPR001179">
    <property type="entry name" value="PPIase_FKBP_dom"/>
</dbReference>
<dbReference type="GO" id="GO:0006612">
    <property type="term" value="P:protein targeting to membrane"/>
    <property type="evidence" value="ECO:0007669"/>
    <property type="project" value="TreeGrafter"/>
</dbReference>
<feature type="transmembrane region" description="Helical" evidence="11">
    <location>
        <begin position="7"/>
        <end position="24"/>
    </location>
</feature>
<feature type="transmembrane region" description="Helical" evidence="11">
    <location>
        <begin position="263"/>
        <end position="284"/>
    </location>
</feature>
<evidence type="ECO:0000313" key="13">
    <source>
        <dbReference type="EMBL" id="KAJ5387782.1"/>
    </source>
</evidence>
<comment type="subcellular location">
    <subcellularLocation>
        <location evidence="1">Membrane</location>
        <topology evidence="1">Multi-pass membrane protein</topology>
    </subcellularLocation>
</comment>
<dbReference type="SUPFAM" id="SSF54534">
    <property type="entry name" value="FKBP-like"/>
    <property type="match status" value="1"/>
</dbReference>
<gene>
    <name evidence="13" type="ORF">N7509_010323</name>
</gene>
<feature type="transmembrane region" description="Helical" evidence="11">
    <location>
        <begin position="234"/>
        <end position="251"/>
    </location>
</feature>
<dbReference type="GO" id="GO:0003755">
    <property type="term" value="F:peptidyl-prolyl cis-trans isomerase activity"/>
    <property type="evidence" value="ECO:0007669"/>
    <property type="project" value="UniProtKB-KW"/>
</dbReference>
<evidence type="ECO:0000313" key="14">
    <source>
        <dbReference type="Proteomes" id="UP001147747"/>
    </source>
</evidence>
<keyword evidence="6" id="KW-0564">Palmitate</keyword>
<dbReference type="GO" id="GO:0005783">
    <property type="term" value="C:endoplasmic reticulum"/>
    <property type="evidence" value="ECO:0007669"/>
    <property type="project" value="TreeGrafter"/>
</dbReference>
<comment type="caution">
    <text evidence="13">The sequence shown here is derived from an EMBL/GenBank/DDBJ whole genome shotgun (WGS) entry which is preliminary data.</text>
</comment>
<dbReference type="PANTHER" id="PTHR22883">
    <property type="entry name" value="ZINC FINGER DHHC DOMAIN CONTAINING PROTEIN"/>
    <property type="match status" value="1"/>
</dbReference>
<keyword evidence="3 11" id="KW-0812">Transmembrane</keyword>
<dbReference type="Proteomes" id="UP001147747">
    <property type="component" value="Unassembled WGS sequence"/>
</dbReference>
<evidence type="ECO:0000256" key="5">
    <source>
        <dbReference type="ARBA" id="ARBA00023136"/>
    </source>
</evidence>
<keyword evidence="2 11" id="KW-0808">Transferase</keyword>
<organism evidence="13 14">
    <name type="scientific">Penicillium cosmopolitanum</name>
    <dbReference type="NCBI Taxonomy" id="1131564"/>
    <lineage>
        <taxon>Eukaryota</taxon>
        <taxon>Fungi</taxon>
        <taxon>Dikarya</taxon>
        <taxon>Ascomycota</taxon>
        <taxon>Pezizomycotina</taxon>
        <taxon>Eurotiomycetes</taxon>
        <taxon>Eurotiomycetidae</taxon>
        <taxon>Eurotiales</taxon>
        <taxon>Aspergillaceae</taxon>
        <taxon>Penicillium</taxon>
    </lineage>
</organism>
<name>A0A9W9VR51_9EURO</name>
<sequence>MGSLRTIALVILAISTFTFIALFGRLPAFRKTPIAFLYRVVWVYFPNSVAYVDSRLLGGRLTRIWNQSGKYILYENHPLVLLFFIGLLAGGEVVFLPAAWPRIGSVHYPWVSLVVFMPYFLLYKCVVTKSQITPENHDLEIKRYPYDQVLFHAGYRCSTCNLHKPARSKHCKFCKTCISRQDHHCVWLMNCVGANNYIFFLALLLSLSVLLIYGTCLGYSLLRQTLQKMIPAHIQVEMQGWVMYFNIWAIVIQLDPKVGTVTLLMLMTAPLAMAFLVYHTYLVWAGMTTNESAKWSDWKEDVEDGFAFKSHRGQIPDAQPFIDFNDCSWPVKSDQLLVSDDEPPLEGYILVPGTNRIEYRSDTDMPIDPRWHPVQSMKEIDNIYDLGFWNNLKDAAGISIITRGSGASPASGDKVSIHYTGWIYDPKKANKGFQGKQFDSSRSPGRGPLNVQIGVGQVIKGWDEGVLQMSVGEKSNLTITPDYAYGDKYSMFMTILEGLYANHSLHTERLARSPQAQLSSSAMHSTGAHAEGDFGWNLVSL</sequence>
<keyword evidence="10" id="KW-0697">Rotamase</keyword>
<evidence type="ECO:0000259" key="12">
    <source>
        <dbReference type="PROSITE" id="PS50059"/>
    </source>
</evidence>
<dbReference type="EMBL" id="JAPZBU010000009">
    <property type="protein sequence ID" value="KAJ5387782.1"/>
    <property type="molecule type" value="Genomic_DNA"/>
</dbReference>
<evidence type="ECO:0000256" key="11">
    <source>
        <dbReference type="RuleBase" id="RU079119"/>
    </source>
</evidence>
<keyword evidence="8 11" id="KW-0012">Acyltransferase</keyword>
<evidence type="ECO:0000256" key="6">
    <source>
        <dbReference type="ARBA" id="ARBA00023139"/>
    </source>
</evidence>
<dbReference type="PROSITE" id="PS50059">
    <property type="entry name" value="FKBP_PPIASE"/>
    <property type="match status" value="1"/>
</dbReference>
<proteinExistence type="inferred from homology"/>
<dbReference type="InterPro" id="IPR039859">
    <property type="entry name" value="PFA4/ZDH16/20/ERF2-like"/>
</dbReference>
<feature type="transmembrane region" description="Helical" evidence="11">
    <location>
        <begin position="106"/>
        <end position="123"/>
    </location>
</feature>
<dbReference type="GO" id="GO:0016020">
    <property type="term" value="C:membrane"/>
    <property type="evidence" value="ECO:0007669"/>
    <property type="project" value="UniProtKB-SubCell"/>
</dbReference>
<dbReference type="EC" id="2.3.1.225" evidence="11"/>
<dbReference type="AlphaFoldDB" id="A0A9W9VR51"/>
<evidence type="ECO:0000256" key="4">
    <source>
        <dbReference type="ARBA" id="ARBA00022989"/>
    </source>
</evidence>
<feature type="transmembrane region" description="Helical" evidence="11">
    <location>
        <begin position="197"/>
        <end position="222"/>
    </location>
</feature>
<comment type="catalytic activity">
    <reaction evidence="9 11">
        <text>L-cysteinyl-[protein] + hexadecanoyl-CoA = S-hexadecanoyl-L-cysteinyl-[protein] + CoA</text>
        <dbReference type="Rhea" id="RHEA:36683"/>
        <dbReference type="Rhea" id="RHEA-COMP:10131"/>
        <dbReference type="Rhea" id="RHEA-COMP:11032"/>
        <dbReference type="ChEBI" id="CHEBI:29950"/>
        <dbReference type="ChEBI" id="CHEBI:57287"/>
        <dbReference type="ChEBI" id="CHEBI:57379"/>
        <dbReference type="ChEBI" id="CHEBI:74151"/>
        <dbReference type="EC" id="2.3.1.225"/>
    </reaction>
</comment>
<keyword evidence="10" id="KW-0413">Isomerase</keyword>
<keyword evidence="4 11" id="KW-1133">Transmembrane helix</keyword>
<dbReference type="Gene3D" id="3.10.50.40">
    <property type="match status" value="1"/>
</dbReference>
<keyword evidence="5 11" id="KW-0472">Membrane</keyword>
<dbReference type="PROSITE" id="PS50216">
    <property type="entry name" value="DHHC"/>
    <property type="match status" value="1"/>
</dbReference>
<reference evidence="13" key="2">
    <citation type="journal article" date="2023" name="IMA Fungus">
        <title>Comparative genomic study of the Penicillium genus elucidates a diverse pangenome and 15 lateral gene transfer events.</title>
        <authorList>
            <person name="Petersen C."/>
            <person name="Sorensen T."/>
            <person name="Nielsen M.R."/>
            <person name="Sondergaard T.E."/>
            <person name="Sorensen J.L."/>
            <person name="Fitzpatrick D.A."/>
            <person name="Frisvad J.C."/>
            <person name="Nielsen K.L."/>
        </authorList>
    </citation>
    <scope>NUCLEOTIDE SEQUENCE</scope>
    <source>
        <strain evidence="13">IBT 29677</strain>
    </source>
</reference>
<comment type="catalytic activity">
    <reaction evidence="10">
        <text>[protein]-peptidylproline (omega=180) = [protein]-peptidylproline (omega=0)</text>
        <dbReference type="Rhea" id="RHEA:16237"/>
        <dbReference type="Rhea" id="RHEA-COMP:10747"/>
        <dbReference type="Rhea" id="RHEA-COMP:10748"/>
        <dbReference type="ChEBI" id="CHEBI:83833"/>
        <dbReference type="ChEBI" id="CHEBI:83834"/>
        <dbReference type="EC" id="5.2.1.8"/>
    </reaction>
</comment>
<evidence type="ECO:0000256" key="9">
    <source>
        <dbReference type="ARBA" id="ARBA00048048"/>
    </source>
</evidence>
<feature type="transmembrane region" description="Helical" evidence="11">
    <location>
        <begin position="36"/>
        <end position="58"/>
    </location>
</feature>
<dbReference type="PANTHER" id="PTHR22883:SF480">
    <property type="entry name" value="PALMITOYLTRANSFERASE SWF1"/>
    <property type="match status" value="1"/>
</dbReference>
<dbReference type="Pfam" id="PF00254">
    <property type="entry name" value="FKBP_C"/>
    <property type="match status" value="1"/>
</dbReference>
<keyword evidence="7" id="KW-0449">Lipoprotein</keyword>
<dbReference type="OrthoDB" id="9909019at2759"/>
<evidence type="ECO:0000256" key="1">
    <source>
        <dbReference type="ARBA" id="ARBA00004141"/>
    </source>
</evidence>
<evidence type="ECO:0000256" key="2">
    <source>
        <dbReference type="ARBA" id="ARBA00022679"/>
    </source>
</evidence>
<feature type="domain" description="PPIase FKBP-type" evidence="12">
    <location>
        <begin position="412"/>
        <end position="488"/>
    </location>
</feature>
<evidence type="ECO:0000256" key="10">
    <source>
        <dbReference type="PROSITE-ProRule" id="PRU00277"/>
    </source>
</evidence>
<dbReference type="GO" id="GO:0019706">
    <property type="term" value="F:protein-cysteine S-palmitoyltransferase activity"/>
    <property type="evidence" value="ECO:0007669"/>
    <property type="project" value="UniProtKB-EC"/>
</dbReference>
<dbReference type="GeneID" id="81373940"/>
<evidence type="ECO:0000256" key="7">
    <source>
        <dbReference type="ARBA" id="ARBA00023288"/>
    </source>
</evidence>
<keyword evidence="14" id="KW-1185">Reference proteome</keyword>
<dbReference type="GO" id="GO:0005794">
    <property type="term" value="C:Golgi apparatus"/>
    <property type="evidence" value="ECO:0007669"/>
    <property type="project" value="TreeGrafter"/>
</dbReference>
<comment type="caution">
    <text evidence="11">Lacks conserved residue(s) required for the propagation of feature annotation.</text>
</comment>
<dbReference type="InterPro" id="IPR046357">
    <property type="entry name" value="PPIase_dom_sf"/>
</dbReference>
<comment type="similarity">
    <text evidence="11">Belongs to the DHHC palmitoyltransferase family.</text>
</comment>
<dbReference type="InterPro" id="IPR001594">
    <property type="entry name" value="Palmitoyltrfase_DHHC"/>
</dbReference>
<accession>A0A9W9VR51</accession>
<evidence type="ECO:0000256" key="3">
    <source>
        <dbReference type="ARBA" id="ARBA00022692"/>
    </source>
</evidence>
<comment type="domain">
    <text evidence="11">The DHHC domain is required for palmitoyltransferase activity.</text>
</comment>
<protein>
    <recommendedName>
        <fullName evidence="11">Palmitoyltransferase</fullName>
        <ecNumber evidence="11">2.3.1.225</ecNumber>
    </recommendedName>
</protein>
<feature type="transmembrane region" description="Helical" evidence="11">
    <location>
        <begin position="79"/>
        <end position="100"/>
    </location>
</feature>
<dbReference type="Pfam" id="PF01529">
    <property type="entry name" value="DHHC"/>
    <property type="match status" value="1"/>
</dbReference>